<feature type="binding site" evidence="7">
    <location>
        <position position="161"/>
    </location>
    <ligand>
        <name>substrate</name>
    </ligand>
</feature>
<keyword evidence="4 7" id="KW-0808">Transferase</keyword>
<dbReference type="UniPathway" id="UPA00989"/>
<evidence type="ECO:0000313" key="8">
    <source>
        <dbReference type="EMBL" id="OUI78696.1"/>
    </source>
</evidence>
<dbReference type="SUPFAM" id="SSF53335">
    <property type="entry name" value="S-adenosyl-L-methionine-dependent methyltransferases"/>
    <property type="match status" value="1"/>
</dbReference>
<dbReference type="GO" id="GO:0043527">
    <property type="term" value="C:tRNA methyltransferase complex"/>
    <property type="evidence" value="ECO:0007669"/>
    <property type="project" value="TreeGrafter"/>
</dbReference>
<protein>
    <recommendedName>
        <fullName evidence="7">tRNA (guanine-N(7)-)-methyltransferase</fullName>
        <ecNumber evidence="7">2.1.1.33</ecNumber>
    </recommendedName>
    <alternativeName>
        <fullName evidence="7">tRNA (guanine(46)-N(7))-methyltransferase</fullName>
    </alternativeName>
    <alternativeName>
        <fullName evidence="7">tRNA(m7G46)-methyltransferase</fullName>
    </alternativeName>
</protein>
<evidence type="ECO:0000256" key="3">
    <source>
        <dbReference type="ARBA" id="ARBA00022603"/>
    </source>
</evidence>
<dbReference type="Gene3D" id="3.40.50.150">
    <property type="entry name" value="Vaccinia Virus protein VP39"/>
    <property type="match status" value="1"/>
</dbReference>
<comment type="caution">
    <text evidence="7">Lacks conserved residue(s) required for the propagation of feature annotation.</text>
</comment>
<comment type="caution">
    <text evidence="8">The sequence shown here is derived from an EMBL/GenBank/DDBJ whole genome shotgun (WGS) entry which is preliminary data.</text>
</comment>
<evidence type="ECO:0000313" key="9">
    <source>
        <dbReference type="Proteomes" id="UP000194946"/>
    </source>
</evidence>
<gene>
    <name evidence="7" type="primary">trmB</name>
    <name evidence="8" type="ORF">HK18_07365</name>
</gene>
<keyword evidence="9" id="KW-1185">Reference proteome</keyword>
<dbReference type="Proteomes" id="UP000194946">
    <property type="component" value="Unassembled WGS sequence"/>
</dbReference>
<dbReference type="EC" id="2.1.1.33" evidence="7"/>
<dbReference type="InterPro" id="IPR003358">
    <property type="entry name" value="tRNA_(Gua-N-7)_MeTrfase_Trmb"/>
</dbReference>
<comment type="function">
    <text evidence="2 7">Catalyzes the formation of N(7)-methylguanine at position 46 (m7G46) in tRNA.</text>
</comment>
<evidence type="ECO:0000256" key="2">
    <source>
        <dbReference type="ARBA" id="ARBA00003015"/>
    </source>
</evidence>
<accession>A0A251ZVJ7</accession>
<comment type="similarity">
    <text evidence="7">Belongs to the class I-like SAM-binding methyltransferase superfamily. TrmB family.</text>
</comment>
<feature type="binding site" evidence="7">
    <location>
        <position position="157"/>
    </location>
    <ligand>
        <name>S-adenosyl-L-methionine</name>
        <dbReference type="ChEBI" id="CHEBI:59789"/>
    </ligand>
</feature>
<name>A0A251ZVJ7_9PROT</name>
<dbReference type="GO" id="GO:0008176">
    <property type="term" value="F:tRNA (guanine(46)-N7)-methyltransferase activity"/>
    <property type="evidence" value="ECO:0007669"/>
    <property type="project" value="UniProtKB-UniRule"/>
</dbReference>
<feature type="binding site" evidence="7">
    <location>
        <position position="193"/>
    </location>
    <ligand>
        <name>substrate</name>
    </ligand>
</feature>
<dbReference type="RefSeq" id="WP_008854559.1">
    <property type="nucleotide sequence ID" value="NZ_JOPB01000005.1"/>
</dbReference>
<keyword evidence="3 7" id="KW-0489">Methyltransferase</keyword>
<dbReference type="PROSITE" id="PS51625">
    <property type="entry name" value="SAM_MT_TRMB"/>
    <property type="match status" value="1"/>
</dbReference>
<evidence type="ECO:0000256" key="7">
    <source>
        <dbReference type="HAMAP-Rule" id="MF_01057"/>
    </source>
</evidence>
<feature type="binding site" evidence="7">
    <location>
        <position position="100"/>
    </location>
    <ligand>
        <name>S-adenosyl-L-methionine</name>
        <dbReference type="ChEBI" id="CHEBI:59789"/>
    </ligand>
</feature>
<dbReference type="InterPro" id="IPR029063">
    <property type="entry name" value="SAM-dependent_MTases_sf"/>
</dbReference>
<proteinExistence type="inferred from homology"/>
<dbReference type="EMBL" id="JOPB01000005">
    <property type="protein sequence ID" value="OUI78696.1"/>
    <property type="molecule type" value="Genomic_DNA"/>
</dbReference>
<dbReference type="PANTHER" id="PTHR23417">
    <property type="entry name" value="3-DEOXY-D-MANNO-OCTULOSONIC-ACID TRANSFERASE/TRNA GUANINE-N 7 - -METHYLTRANSFERASE"/>
    <property type="match status" value="1"/>
</dbReference>
<evidence type="ECO:0000256" key="6">
    <source>
        <dbReference type="ARBA" id="ARBA00022694"/>
    </source>
</evidence>
<feature type="binding site" evidence="7">
    <location>
        <position position="135"/>
    </location>
    <ligand>
        <name>S-adenosyl-L-methionine</name>
        <dbReference type="ChEBI" id="CHEBI:59789"/>
    </ligand>
</feature>
<dbReference type="InterPro" id="IPR055361">
    <property type="entry name" value="tRNA_methyltr_TrmB_bact"/>
</dbReference>
<keyword evidence="6 7" id="KW-0819">tRNA processing</keyword>
<reference evidence="9" key="1">
    <citation type="submission" date="2014-06" db="EMBL/GenBank/DDBJ databases">
        <authorList>
            <person name="Winans N.J."/>
            <person name="Newell P.D."/>
            <person name="Douglas A.E."/>
        </authorList>
    </citation>
    <scope>NUCLEOTIDE SEQUENCE [LARGE SCALE GENOMIC DNA]</scope>
    <source>
        <strain evidence="9">DmL_052</strain>
    </source>
</reference>
<comment type="pathway">
    <text evidence="7">tRNA modification; N(7)-methylguanine-tRNA biosynthesis.</text>
</comment>
<dbReference type="AlphaFoldDB" id="A0A251ZVJ7"/>
<organism evidence="8 9">
    <name type="scientific">Commensalibacter intestini</name>
    <dbReference type="NCBI Taxonomy" id="479936"/>
    <lineage>
        <taxon>Bacteria</taxon>
        <taxon>Pseudomonadati</taxon>
        <taxon>Pseudomonadota</taxon>
        <taxon>Alphaproteobacteria</taxon>
        <taxon>Acetobacterales</taxon>
        <taxon>Acetobacteraceae</taxon>
    </lineage>
</organism>
<sequence>MNTTKKSSSEKELLFSLENEKPATERLYGRRRGHPLRDRQQRLYNDYLPRIKFPQSALKNPSDAFGQTPKEVWMEVGFGGGEHSLARHQTNPDVGYIACEVFENGVCSLLSNLLDETLEEKTASVPDMLRLWNEDARILIREFPDQSIDKLFLMFPDPWPKARHSKRRFVHPDRIPLLHRILRSGAHWHVASDDPTYQEWVLEVMGNQSYFEKVLETTERPSDWPSTRYEQKAYQAGRQPIFWIFKRV</sequence>
<dbReference type="HAMAP" id="MF_01057">
    <property type="entry name" value="tRNA_methyltr_TrmB"/>
    <property type="match status" value="1"/>
</dbReference>
<evidence type="ECO:0000256" key="5">
    <source>
        <dbReference type="ARBA" id="ARBA00022691"/>
    </source>
</evidence>
<dbReference type="PANTHER" id="PTHR23417:SF14">
    <property type="entry name" value="PENTACOTRIPEPTIDE-REPEAT REGION OF PRORP DOMAIN-CONTAINING PROTEIN"/>
    <property type="match status" value="1"/>
</dbReference>
<evidence type="ECO:0000256" key="1">
    <source>
        <dbReference type="ARBA" id="ARBA00000142"/>
    </source>
</evidence>
<keyword evidence="5 7" id="KW-0949">S-adenosyl-L-methionine</keyword>
<feature type="binding site" evidence="7">
    <location>
        <position position="75"/>
    </location>
    <ligand>
        <name>S-adenosyl-L-methionine</name>
        <dbReference type="ChEBI" id="CHEBI:59789"/>
    </ligand>
</feature>
<dbReference type="Pfam" id="PF02390">
    <property type="entry name" value="Methyltransf_4"/>
    <property type="match status" value="1"/>
</dbReference>
<evidence type="ECO:0000256" key="4">
    <source>
        <dbReference type="ARBA" id="ARBA00022679"/>
    </source>
</evidence>
<feature type="binding site" evidence="7">
    <location>
        <begin position="227"/>
        <end position="230"/>
    </location>
    <ligand>
        <name>substrate</name>
    </ligand>
</feature>
<comment type="catalytic activity">
    <reaction evidence="1 7">
        <text>guanosine(46) in tRNA + S-adenosyl-L-methionine = N(7)-methylguanosine(46) in tRNA + S-adenosyl-L-homocysteine</text>
        <dbReference type="Rhea" id="RHEA:42708"/>
        <dbReference type="Rhea" id="RHEA-COMP:10188"/>
        <dbReference type="Rhea" id="RHEA-COMP:10189"/>
        <dbReference type="ChEBI" id="CHEBI:57856"/>
        <dbReference type="ChEBI" id="CHEBI:59789"/>
        <dbReference type="ChEBI" id="CHEBI:74269"/>
        <dbReference type="ChEBI" id="CHEBI:74480"/>
        <dbReference type="EC" id="2.1.1.33"/>
    </reaction>
</comment>